<dbReference type="AlphaFoldDB" id="A0A4Q7EB39"/>
<dbReference type="Gene3D" id="3.90.226.10">
    <property type="entry name" value="2-enoyl-CoA Hydratase, Chain A, domain 1"/>
    <property type="match status" value="1"/>
</dbReference>
<dbReference type="EMBL" id="PPUZ01000034">
    <property type="protein sequence ID" value="RZM80192.1"/>
    <property type="molecule type" value="Genomic_DNA"/>
</dbReference>
<protein>
    <submittedName>
        <fullName evidence="2">Peptidase S41</fullName>
    </submittedName>
</protein>
<feature type="region of interest" description="Disordered" evidence="1">
    <location>
        <begin position="23"/>
        <end position="52"/>
    </location>
</feature>
<evidence type="ECO:0000256" key="1">
    <source>
        <dbReference type="SAM" id="MobiDB-lite"/>
    </source>
</evidence>
<organism evidence="2 3">
    <name type="scientific">Pseudoalteromonas rubra</name>
    <dbReference type="NCBI Taxonomy" id="43658"/>
    <lineage>
        <taxon>Bacteria</taxon>
        <taxon>Pseudomonadati</taxon>
        <taxon>Pseudomonadota</taxon>
        <taxon>Gammaproteobacteria</taxon>
        <taxon>Alteromonadales</taxon>
        <taxon>Pseudoalteromonadaceae</taxon>
        <taxon>Pseudoalteromonas</taxon>
    </lineage>
</organism>
<dbReference type="Proteomes" id="UP000292345">
    <property type="component" value="Unassembled WGS sequence"/>
</dbReference>
<dbReference type="SUPFAM" id="SSF52096">
    <property type="entry name" value="ClpP/crotonase"/>
    <property type="match status" value="1"/>
</dbReference>
<sequence length="616" mass="69504">MRNQLIFICVSLCLAACGGGGGDNTKQSDQTASPSPVTPPDTSQLPNSPQARPDVVFDDTLIEDVEDFVTLAHSVQYFYPSQSVQASDWPLFIAESIVELSQTEGGSRTDKGIELLRQIAPYLVTRQDQLPTINQQTQVAAWRQNAPFSQVTYRRNLLEGSYGSLSSQAYLPSNRHISLDYGQQSVYLPLYLPTQTQLTGDTFSQLGRWQLTSDFRQPEICMATVSSMWAMIQHFWPYFQQVDINWTQSLKPLLSACTEPVLTQRNARIYAEFTKLNDNHLSIVLPDPELPPFDYYMPFLFEIVEGKAIITRTEQNNRSDIEIGDEILSIDDEPVQTYLQSRAADSLRNQLHRVNWAARWHLYKTSETPVRYQIKKSDGSEIQQTVTPLKRDNPLKFSGMRYVPIGSEVLEHLGDNIYRINVYHVEQQALSSLRAQLQDAKAVVLDMRQYPTSWQGWQGVLSWFIQRDAVNDTLTYVWQGAPNQSDAQVQNITQTIRVAQDALNIPAIALASRESQSQSEHALVFARSGGIKVLGESTSGINGEIFNADFFDLSASMARDNLFTFTGMLANRLNGDPLINAGVEIDIWVPRTIESIRMQRDNQLEAAVDYLNAQLK</sequence>
<accession>A0A4Q7EB39</accession>
<feature type="compositionally biased region" description="Polar residues" evidence="1">
    <location>
        <begin position="24"/>
        <end position="50"/>
    </location>
</feature>
<evidence type="ECO:0000313" key="2">
    <source>
        <dbReference type="EMBL" id="RZM80192.1"/>
    </source>
</evidence>
<gene>
    <name evidence="2" type="ORF">C3B51_12935</name>
</gene>
<comment type="caution">
    <text evidence="2">The sequence shown here is derived from an EMBL/GenBank/DDBJ whole genome shotgun (WGS) entry which is preliminary data.</text>
</comment>
<proteinExistence type="predicted"/>
<dbReference type="RefSeq" id="WP_130245294.1">
    <property type="nucleotide sequence ID" value="NZ_PPUZ01000034.1"/>
</dbReference>
<name>A0A4Q7EB39_9GAMM</name>
<evidence type="ECO:0000313" key="3">
    <source>
        <dbReference type="Proteomes" id="UP000292345"/>
    </source>
</evidence>
<dbReference type="InterPro" id="IPR029045">
    <property type="entry name" value="ClpP/crotonase-like_dom_sf"/>
</dbReference>
<reference evidence="2 3" key="1">
    <citation type="submission" date="2018-01" db="EMBL/GenBank/DDBJ databases">
        <title>Co-occurrence of chitin degradation, pigmentation and bioactivity in marine Pseudoalteromonas.</title>
        <authorList>
            <person name="Paulsen S."/>
            <person name="Gram L."/>
            <person name="Machado H."/>
        </authorList>
    </citation>
    <scope>NUCLEOTIDE SEQUENCE [LARGE SCALE GENOMIC DNA]</scope>
    <source>
        <strain evidence="2 3">S1946</strain>
    </source>
</reference>